<sequence>EVAYSIGGSSMDDVEALRHLHDSQPEPGFEIGRDALYVNGEFLVLAVILQENRMDSCYQLQLTNGSTLWCSKSSIRALNRQNIEDQSKKSGNEIDEKNRCTTCGKVFHVSCQKFKVDGQCSSCCLSKQNKENTGRHVSSYHMRNSNRSGVMHHIKRLLPYELQSLTWDSQHIKNSEGVYCYCGGDGDWSKKMLQCSHCLQWFHSNCILCLQHTLLNGDRFYRFLCGVCNCGPEYLSRLPLTLCDALRLILFDLETETGEKLMDSDKRILPHVEKNWKSFQLSGSILNLSKSERDQMILAELAANPIFFVNGAEFKLGKTLWGLRADTPPFPPAKEPQRRSQHAMFTNEQHANISVVSSVDVQSTSTLSSLRSCANKSSEERCGVIGANERVLRRRSALILGSVLAENHPEDTSDSTTLARAHTTSGKKKKRKMNGFPDGVNLTDLDPCFLSGTINLVDYVATHARKYGDDMNPFRWLELKQVFSRNRKLCAKDLIIRNNGEIRLRKKRKKIFRKLLVQEQVPDSKRLCIARKVLPLGGYGFIYEDDVFVKV</sequence>
<dbReference type="EMBL" id="JAVRJZ010000001">
    <property type="protein sequence ID" value="KAK2727962.1"/>
    <property type="molecule type" value="Genomic_DNA"/>
</dbReference>
<protein>
    <recommendedName>
        <fullName evidence="7">PHD-type domain-containing protein</fullName>
    </recommendedName>
</protein>
<dbReference type="SUPFAM" id="SSF57903">
    <property type="entry name" value="FYVE/PHD zinc finger"/>
    <property type="match status" value="1"/>
</dbReference>
<evidence type="ECO:0000313" key="6">
    <source>
        <dbReference type="Proteomes" id="UP001187531"/>
    </source>
</evidence>
<proteinExistence type="predicted"/>
<dbReference type="Gene3D" id="3.90.980.20">
    <property type="match status" value="1"/>
</dbReference>
<gene>
    <name evidence="5" type="ORF">QYM36_008437</name>
</gene>
<reference evidence="5" key="1">
    <citation type="submission" date="2023-07" db="EMBL/GenBank/DDBJ databases">
        <title>Chromosome-level genome assembly of Artemia franciscana.</title>
        <authorList>
            <person name="Jo E."/>
        </authorList>
    </citation>
    <scope>NUCLEOTIDE SEQUENCE</scope>
    <source>
        <tissue evidence="5">Whole body</tissue>
    </source>
</reference>
<dbReference type="Proteomes" id="UP001187531">
    <property type="component" value="Unassembled WGS sequence"/>
</dbReference>
<evidence type="ECO:0000256" key="3">
    <source>
        <dbReference type="ARBA" id="ARBA00022833"/>
    </source>
</evidence>
<dbReference type="InterPro" id="IPR019786">
    <property type="entry name" value="Zinc_finger_PHD-type_CS"/>
</dbReference>
<evidence type="ECO:0000256" key="2">
    <source>
        <dbReference type="ARBA" id="ARBA00022771"/>
    </source>
</evidence>
<keyword evidence="3" id="KW-0862">Zinc</keyword>
<feature type="compositionally biased region" description="Polar residues" evidence="4">
    <location>
        <begin position="414"/>
        <end position="424"/>
    </location>
</feature>
<evidence type="ECO:0008006" key="7">
    <source>
        <dbReference type="Google" id="ProtNLM"/>
    </source>
</evidence>
<keyword evidence="2" id="KW-0863">Zinc-finger</keyword>
<dbReference type="AlphaFoldDB" id="A0AA88LEV8"/>
<feature type="region of interest" description="Disordered" evidence="4">
    <location>
        <begin position="410"/>
        <end position="436"/>
    </location>
</feature>
<dbReference type="GO" id="GO:0008270">
    <property type="term" value="F:zinc ion binding"/>
    <property type="evidence" value="ECO:0007669"/>
    <property type="project" value="UniProtKB-KW"/>
</dbReference>
<accession>A0AA88LEV8</accession>
<organism evidence="5 6">
    <name type="scientific">Artemia franciscana</name>
    <name type="common">Brine shrimp</name>
    <name type="synonym">Artemia sanfranciscana</name>
    <dbReference type="NCBI Taxonomy" id="6661"/>
    <lineage>
        <taxon>Eukaryota</taxon>
        <taxon>Metazoa</taxon>
        <taxon>Ecdysozoa</taxon>
        <taxon>Arthropoda</taxon>
        <taxon>Crustacea</taxon>
        <taxon>Branchiopoda</taxon>
        <taxon>Anostraca</taxon>
        <taxon>Artemiidae</taxon>
        <taxon>Artemia</taxon>
    </lineage>
</organism>
<evidence type="ECO:0000256" key="1">
    <source>
        <dbReference type="ARBA" id="ARBA00022723"/>
    </source>
</evidence>
<dbReference type="InterPro" id="IPR011011">
    <property type="entry name" value="Znf_FYVE_PHD"/>
</dbReference>
<name>A0AA88LEV8_ARTSF</name>
<dbReference type="PROSITE" id="PS01359">
    <property type="entry name" value="ZF_PHD_1"/>
    <property type="match status" value="1"/>
</dbReference>
<evidence type="ECO:0000313" key="5">
    <source>
        <dbReference type="EMBL" id="KAK2727962.1"/>
    </source>
</evidence>
<feature type="non-terminal residue" evidence="5">
    <location>
        <position position="1"/>
    </location>
</feature>
<evidence type="ECO:0000256" key="4">
    <source>
        <dbReference type="SAM" id="MobiDB-lite"/>
    </source>
</evidence>
<keyword evidence="1" id="KW-0479">Metal-binding</keyword>
<comment type="caution">
    <text evidence="5">The sequence shown here is derived from an EMBL/GenBank/DDBJ whole genome shotgun (WGS) entry which is preliminary data.</text>
</comment>
<keyword evidence="6" id="KW-1185">Reference proteome</keyword>